<reference evidence="2 3" key="1">
    <citation type="journal article" date="2016" name="Mol. Biol. Evol.">
        <title>Comparative Genomics of Early-Diverging Mushroom-Forming Fungi Provides Insights into the Origins of Lignocellulose Decay Capabilities.</title>
        <authorList>
            <person name="Nagy L.G."/>
            <person name="Riley R."/>
            <person name="Tritt A."/>
            <person name="Adam C."/>
            <person name="Daum C."/>
            <person name="Floudas D."/>
            <person name="Sun H."/>
            <person name="Yadav J.S."/>
            <person name="Pangilinan J."/>
            <person name="Larsson K.H."/>
            <person name="Matsuura K."/>
            <person name="Barry K."/>
            <person name="Labutti K."/>
            <person name="Kuo R."/>
            <person name="Ohm R.A."/>
            <person name="Bhattacharya S.S."/>
            <person name="Shirouzu T."/>
            <person name="Yoshinaga Y."/>
            <person name="Martin F.M."/>
            <person name="Grigoriev I.V."/>
            <person name="Hibbett D.S."/>
        </authorList>
    </citation>
    <scope>NUCLEOTIDE SEQUENCE [LARGE SCALE GENOMIC DNA]</scope>
    <source>
        <strain evidence="2 3">L-15889</strain>
    </source>
</reference>
<dbReference type="SUPFAM" id="SSF50685">
    <property type="entry name" value="Barwin-like endoglucanases"/>
    <property type="match status" value="1"/>
</dbReference>
<gene>
    <name evidence="2" type="ORF">DAEQUDRAFT_655203</name>
</gene>
<dbReference type="Proteomes" id="UP000076727">
    <property type="component" value="Unassembled WGS sequence"/>
</dbReference>
<sequence>GTLEKRQSYDNARFTYYAVGLGACGITNSASDYIVALDSALYDASNECFQMITLSYNGKTAQAQITDRCPGCPSGGLDLSQGLFQYFADTSEGVIYGEWWY</sequence>
<organism evidence="2 3">
    <name type="scientific">Daedalea quercina L-15889</name>
    <dbReference type="NCBI Taxonomy" id="1314783"/>
    <lineage>
        <taxon>Eukaryota</taxon>
        <taxon>Fungi</taxon>
        <taxon>Dikarya</taxon>
        <taxon>Basidiomycota</taxon>
        <taxon>Agaricomycotina</taxon>
        <taxon>Agaricomycetes</taxon>
        <taxon>Polyporales</taxon>
        <taxon>Fomitopsis</taxon>
    </lineage>
</organism>
<evidence type="ECO:0000313" key="2">
    <source>
        <dbReference type="EMBL" id="KZT74168.1"/>
    </source>
</evidence>
<proteinExistence type="predicted"/>
<evidence type="ECO:0000256" key="1">
    <source>
        <dbReference type="ARBA" id="ARBA00022729"/>
    </source>
</evidence>
<dbReference type="OrthoDB" id="623670at2759"/>
<name>A0A165TZ91_9APHY</name>
<feature type="non-terminal residue" evidence="2">
    <location>
        <position position="1"/>
    </location>
</feature>
<keyword evidence="1" id="KW-0732">Signal</keyword>
<dbReference type="PANTHER" id="PTHR31836">
    <property type="match status" value="1"/>
</dbReference>
<dbReference type="Gene3D" id="2.40.40.10">
    <property type="entry name" value="RlpA-like domain"/>
    <property type="match status" value="1"/>
</dbReference>
<dbReference type="InterPro" id="IPR051477">
    <property type="entry name" value="Expansin_CellWall"/>
</dbReference>
<dbReference type="AlphaFoldDB" id="A0A165TZ91"/>
<feature type="non-terminal residue" evidence="2">
    <location>
        <position position="101"/>
    </location>
</feature>
<dbReference type="STRING" id="1314783.A0A165TZ91"/>
<evidence type="ECO:0000313" key="3">
    <source>
        <dbReference type="Proteomes" id="UP000076727"/>
    </source>
</evidence>
<keyword evidence="3" id="KW-1185">Reference proteome</keyword>
<accession>A0A165TZ91</accession>
<dbReference type="PANTHER" id="PTHR31836:SF28">
    <property type="entry name" value="SRCR DOMAIN-CONTAINING PROTEIN-RELATED"/>
    <property type="match status" value="1"/>
</dbReference>
<dbReference type="InterPro" id="IPR036908">
    <property type="entry name" value="RlpA-like_sf"/>
</dbReference>
<protein>
    <submittedName>
        <fullName evidence="2">Uncharacterized protein</fullName>
    </submittedName>
</protein>
<dbReference type="EMBL" id="KV429034">
    <property type="protein sequence ID" value="KZT74168.1"/>
    <property type="molecule type" value="Genomic_DNA"/>
</dbReference>
<dbReference type="CDD" id="cd22191">
    <property type="entry name" value="DPBB_RlpA_EXP_N-like"/>
    <property type="match status" value="1"/>
</dbReference>